<protein>
    <recommendedName>
        <fullName evidence="3">Non-haem dioxygenase N-terminal domain-containing protein</fullName>
    </recommendedName>
</protein>
<dbReference type="SUPFAM" id="SSF51197">
    <property type="entry name" value="Clavaminate synthase-like"/>
    <property type="match status" value="1"/>
</dbReference>
<dbReference type="EMBL" id="JACEFO010001874">
    <property type="protein sequence ID" value="KAF8697453.1"/>
    <property type="molecule type" value="Genomic_DNA"/>
</dbReference>
<dbReference type="AlphaFoldDB" id="A0A835BQV1"/>
<proteinExistence type="predicted"/>
<sequence>MEIPTVDLRGLAPGAPGWEATRAAVTASMVAYGCVVVANGDDTLGLELRRAVFGRALPELFALPFESKKAAYEQGYSSQINGMTHEIIRIYKPANSGSVRALADFLWPEGNPEFW</sequence>
<keyword evidence="2" id="KW-1185">Reference proteome</keyword>
<organism evidence="1 2">
    <name type="scientific">Digitaria exilis</name>
    <dbReference type="NCBI Taxonomy" id="1010633"/>
    <lineage>
        <taxon>Eukaryota</taxon>
        <taxon>Viridiplantae</taxon>
        <taxon>Streptophyta</taxon>
        <taxon>Embryophyta</taxon>
        <taxon>Tracheophyta</taxon>
        <taxon>Spermatophyta</taxon>
        <taxon>Magnoliopsida</taxon>
        <taxon>Liliopsida</taxon>
        <taxon>Poales</taxon>
        <taxon>Poaceae</taxon>
        <taxon>PACMAD clade</taxon>
        <taxon>Panicoideae</taxon>
        <taxon>Panicodae</taxon>
        <taxon>Paniceae</taxon>
        <taxon>Anthephorinae</taxon>
        <taxon>Digitaria</taxon>
    </lineage>
</organism>
<evidence type="ECO:0000313" key="2">
    <source>
        <dbReference type="Proteomes" id="UP000636709"/>
    </source>
</evidence>
<evidence type="ECO:0008006" key="3">
    <source>
        <dbReference type="Google" id="ProtNLM"/>
    </source>
</evidence>
<reference evidence="1" key="1">
    <citation type="submission" date="2020-07" db="EMBL/GenBank/DDBJ databases">
        <title>Genome sequence and genetic diversity analysis of an under-domesticated orphan crop, white fonio (Digitaria exilis).</title>
        <authorList>
            <person name="Bennetzen J.L."/>
            <person name="Chen S."/>
            <person name="Ma X."/>
            <person name="Wang X."/>
            <person name="Yssel A.E.J."/>
            <person name="Chaluvadi S.R."/>
            <person name="Johnson M."/>
            <person name="Gangashetty P."/>
            <person name="Hamidou F."/>
            <person name="Sanogo M.D."/>
            <person name="Zwaenepoel A."/>
            <person name="Wallace J."/>
            <person name="Van De Peer Y."/>
            <person name="Van Deynze A."/>
        </authorList>
    </citation>
    <scope>NUCLEOTIDE SEQUENCE</scope>
    <source>
        <tissue evidence="1">Leaves</tissue>
    </source>
</reference>
<comment type="caution">
    <text evidence="1">The sequence shown here is derived from an EMBL/GenBank/DDBJ whole genome shotgun (WGS) entry which is preliminary data.</text>
</comment>
<dbReference type="Gene3D" id="2.60.120.330">
    <property type="entry name" value="B-lactam Antibiotic, Isopenicillin N Synthase, Chain"/>
    <property type="match status" value="1"/>
</dbReference>
<dbReference type="OrthoDB" id="670907at2759"/>
<gene>
    <name evidence="1" type="ORF">HU200_036054</name>
</gene>
<evidence type="ECO:0000313" key="1">
    <source>
        <dbReference type="EMBL" id="KAF8697453.1"/>
    </source>
</evidence>
<dbReference type="InterPro" id="IPR027443">
    <property type="entry name" value="IPNS-like_sf"/>
</dbReference>
<name>A0A835BQV1_9POAL</name>
<accession>A0A835BQV1</accession>
<dbReference type="Proteomes" id="UP000636709">
    <property type="component" value="Unassembled WGS sequence"/>
</dbReference>